<sequence>MPRPNKKIKNKASGDFNSFFDTELDEIATPEDSLQDDLSDNKTVEEKSSNLEVNMPTDEKDSEYSKASETTEHTSTDHFTVTEEIRPPSVNHHLSDTISNNFGLKISNSETLDPLIPKTYKLSESTIDRLESLVYKDKRRNKKIPGTKGFISDFVDNAIWIHLHGLGLATEDELNEHLKEYSKYPLNLNATDDLD</sequence>
<evidence type="ECO:0000313" key="2">
    <source>
        <dbReference type="EMBL" id="MDT1974914.1"/>
    </source>
</evidence>
<proteinExistence type="predicted"/>
<evidence type="ECO:0000256" key="1">
    <source>
        <dbReference type="SAM" id="MobiDB-lite"/>
    </source>
</evidence>
<feature type="compositionally biased region" description="Basic and acidic residues" evidence="1">
    <location>
        <begin position="57"/>
        <end position="77"/>
    </location>
</feature>
<dbReference type="Proteomes" id="UP001249945">
    <property type="component" value="Unassembled WGS sequence"/>
</dbReference>
<organism evidence="2 3">
    <name type="scientific">Carnobacterium divergens</name>
    <name type="common">Lactobacillus divergens</name>
    <dbReference type="NCBI Taxonomy" id="2748"/>
    <lineage>
        <taxon>Bacteria</taxon>
        <taxon>Bacillati</taxon>
        <taxon>Bacillota</taxon>
        <taxon>Bacilli</taxon>
        <taxon>Lactobacillales</taxon>
        <taxon>Carnobacteriaceae</taxon>
        <taxon>Carnobacterium</taxon>
    </lineage>
</organism>
<feature type="compositionally biased region" description="Basic and acidic residues" evidence="1">
    <location>
        <begin position="39"/>
        <end position="49"/>
    </location>
</feature>
<evidence type="ECO:0000313" key="3">
    <source>
        <dbReference type="Proteomes" id="UP001249945"/>
    </source>
</evidence>
<accession>A0AAW8RAX8</accession>
<dbReference type="AlphaFoldDB" id="A0AAW8RAX8"/>
<gene>
    <name evidence="2" type="ORF">MX635_10965</name>
</gene>
<dbReference type="EMBL" id="JALRMR010000014">
    <property type="protein sequence ID" value="MDT1974914.1"/>
    <property type="molecule type" value="Genomic_DNA"/>
</dbReference>
<dbReference type="RefSeq" id="WP_311780743.1">
    <property type="nucleotide sequence ID" value="NZ_JALRMQ010000008.1"/>
</dbReference>
<name>A0AAW8RAX8_CARDV</name>
<reference evidence="2" key="1">
    <citation type="submission" date="2022-04" db="EMBL/GenBank/DDBJ databases">
        <title>Draft genome sequences of lactic acid bacteria (LAB) strains involved in meat spoilage.</title>
        <authorList>
            <person name="Palevich N."/>
        </authorList>
    </citation>
    <scope>NUCLEOTIDE SEQUENCE</scope>
    <source>
        <strain evidence="2">9-14</strain>
    </source>
</reference>
<protein>
    <submittedName>
        <fullName evidence="2">Uncharacterized protein</fullName>
    </submittedName>
</protein>
<feature type="region of interest" description="Disordered" evidence="1">
    <location>
        <begin position="28"/>
        <end position="77"/>
    </location>
</feature>
<feature type="compositionally biased region" description="Acidic residues" evidence="1">
    <location>
        <begin position="28"/>
        <end position="38"/>
    </location>
</feature>
<comment type="caution">
    <text evidence="2">The sequence shown here is derived from an EMBL/GenBank/DDBJ whole genome shotgun (WGS) entry which is preliminary data.</text>
</comment>